<dbReference type="InterPro" id="IPR050057">
    <property type="entry name" value="Prokaryotic/Mito_RF"/>
</dbReference>
<reference evidence="11 12" key="1">
    <citation type="journal article" date="2009" name="J. Bacteriol.">
        <title>Genome sequence of the emerging pathogen Helicobacter canadensis.</title>
        <authorList>
            <person name="Loman N.J."/>
            <person name="Snyder L.A."/>
            <person name="Linton J.D."/>
            <person name="Langdon R."/>
            <person name="Lawson A.J."/>
            <person name="Weinstock G.M."/>
            <person name="Wren B.W."/>
            <person name="Pallen M.J."/>
        </authorList>
    </citation>
    <scope>NUCLEOTIDE SEQUENCE [LARGE SCALE GENOMIC DNA]</scope>
    <source>
        <strain evidence="11 12">MIT 98-5491</strain>
    </source>
</reference>
<dbReference type="PROSITE" id="PS00745">
    <property type="entry name" value="RF_PROK_I"/>
    <property type="match status" value="1"/>
</dbReference>
<keyword evidence="4 7" id="KW-0488">Methylation</keyword>
<name>C5ZYZ4_9HELI</name>
<keyword evidence="5 7" id="KW-0963">Cytoplasm</keyword>
<dbReference type="InterPro" id="IPR045853">
    <property type="entry name" value="Pep_chain_release_fac_I_sf"/>
</dbReference>
<dbReference type="OrthoDB" id="9806673at2"/>
<feature type="modified residue" description="N5-methylglutamine" evidence="7">
    <location>
        <position position="231"/>
    </location>
</feature>
<dbReference type="HAMAP" id="MF_00093">
    <property type="entry name" value="Rel_fac_1"/>
    <property type="match status" value="1"/>
</dbReference>
<evidence type="ECO:0000256" key="4">
    <source>
        <dbReference type="ARBA" id="ARBA00022481"/>
    </source>
</evidence>
<evidence type="ECO:0000256" key="2">
    <source>
        <dbReference type="ARBA" id="ARBA00004496"/>
    </source>
</evidence>
<dbReference type="FunFam" id="3.30.70.1660:FF:000002">
    <property type="entry name" value="Peptide chain release factor 1"/>
    <property type="match status" value="1"/>
</dbReference>
<protein>
    <recommendedName>
        <fullName evidence="7 8">Peptide chain release factor 1</fullName>
        <shortName evidence="7">RF-1</shortName>
    </recommendedName>
</protein>
<dbReference type="InterPro" id="IPR000352">
    <property type="entry name" value="Pep_chain_release_fac_I"/>
</dbReference>
<dbReference type="HOGENOM" id="CLU_036856_0_1_7"/>
<comment type="function">
    <text evidence="1 7">Peptide chain release factor 1 directs the termination of translation in response to the peptide chain termination codons UAG and UAA.</text>
</comment>
<evidence type="ECO:0000256" key="1">
    <source>
        <dbReference type="ARBA" id="ARBA00002986"/>
    </source>
</evidence>
<dbReference type="EMBL" id="CM000776">
    <property type="protein sequence ID" value="EES89252.1"/>
    <property type="molecule type" value="Genomic_DNA"/>
</dbReference>
<dbReference type="InterPro" id="IPR004373">
    <property type="entry name" value="RF-1"/>
</dbReference>
<dbReference type="SUPFAM" id="SSF75620">
    <property type="entry name" value="Release factor"/>
    <property type="match status" value="1"/>
</dbReference>
<evidence type="ECO:0000256" key="7">
    <source>
        <dbReference type="HAMAP-Rule" id="MF_00093"/>
    </source>
</evidence>
<dbReference type="InterPro" id="IPR005139">
    <property type="entry name" value="PCRF"/>
</dbReference>
<comment type="similarity">
    <text evidence="3 7">Belongs to the prokaryotic/mitochondrial release factor family.</text>
</comment>
<dbReference type="GO" id="GO:0016149">
    <property type="term" value="F:translation release factor activity, codon specific"/>
    <property type="evidence" value="ECO:0007669"/>
    <property type="project" value="UniProtKB-UniRule"/>
</dbReference>
<evidence type="ECO:0000256" key="8">
    <source>
        <dbReference type="NCBIfam" id="TIGR00019"/>
    </source>
</evidence>
<sequence length="356" mass="40006">MLASKLKPFIDRYDEISNLLIQTEILSDIKRMTELSKEQSDLEKLVQKSKQYLKNLESIEENKGLLDDKELGDLAKEEIKEAELENQNLESEIKILLLPKDPNDEKNIYLELRAGTGGDEAGIFVGDLFKAYIRYAESKGWKVEIISSSENNVGGYKEVIALIKGKGAYSRLKFEGGTHRVQRVPETESQGRIHTSAITVAIMPEVDDVEVVINPNDLRIEVFRAGGHGGQCVNTTDSAVRITHIPTGISVSMQDEKSQHKNKDKALKILKARIYEAELEAQMEQNAEARKSQVGSGDRSERIRTYNYPQNRLSDHRIGLTLYSLEEIMLNGDLDQVIEPIIAYFQAEALQNSGIA</sequence>
<feature type="coiled-coil region" evidence="9">
    <location>
        <begin position="35"/>
        <end position="94"/>
    </location>
</feature>
<dbReference type="FunFam" id="3.30.160.20:FF:000004">
    <property type="entry name" value="Peptide chain release factor 1"/>
    <property type="match status" value="1"/>
</dbReference>
<gene>
    <name evidence="7 11" type="primary">prfA</name>
    <name evidence="11" type="ORF">HCAN_0535</name>
</gene>
<evidence type="ECO:0000313" key="11">
    <source>
        <dbReference type="EMBL" id="EES89252.1"/>
    </source>
</evidence>
<dbReference type="SMART" id="SM00937">
    <property type="entry name" value="PCRF"/>
    <property type="match status" value="1"/>
</dbReference>
<evidence type="ECO:0000256" key="5">
    <source>
        <dbReference type="ARBA" id="ARBA00022490"/>
    </source>
</evidence>
<comment type="PTM">
    <text evidence="7">Methylated by PrmC. Methylation increases the termination efficiency of RF1.</text>
</comment>
<proteinExistence type="inferred from homology"/>
<dbReference type="eggNOG" id="COG0216">
    <property type="taxonomic scope" value="Bacteria"/>
</dbReference>
<dbReference type="Gene3D" id="3.30.70.1660">
    <property type="match status" value="2"/>
</dbReference>
<dbReference type="AlphaFoldDB" id="C5ZYZ4"/>
<keyword evidence="6 7" id="KW-0648">Protein biosynthesis</keyword>
<dbReference type="PANTHER" id="PTHR43804:SF7">
    <property type="entry name" value="LD18447P"/>
    <property type="match status" value="1"/>
</dbReference>
<dbReference type="NCBIfam" id="TIGR00019">
    <property type="entry name" value="prfA"/>
    <property type="match status" value="1"/>
</dbReference>
<dbReference type="Gene3D" id="3.30.160.20">
    <property type="match status" value="1"/>
</dbReference>
<evidence type="ECO:0000256" key="3">
    <source>
        <dbReference type="ARBA" id="ARBA00010835"/>
    </source>
</evidence>
<organism evidence="11 12">
    <name type="scientific">Helicobacter canadensis MIT 98-5491</name>
    <dbReference type="NCBI Taxonomy" id="537970"/>
    <lineage>
        <taxon>Bacteria</taxon>
        <taxon>Pseudomonadati</taxon>
        <taxon>Campylobacterota</taxon>
        <taxon>Epsilonproteobacteria</taxon>
        <taxon>Campylobacterales</taxon>
        <taxon>Helicobacteraceae</taxon>
        <taxon>Helicobacter</taxon>
    </lineage>
</organism>
<evidence type="ECO:0000256" key="9">
    <source>
        <dbReference type="SAM" id="Coils"/>
    </source>
</evidence>
<dbReference type="GO" id="GO:0005829">
    <property type="term" value="C:cytosol"/>
    <property type="evidence" value="ECO:0007669"/>
    <property type="project" value="UniProtKB-ARBA"/>
</dbReference>
<evidence type="ECO:0000256" key="6">
    <source>
        <dbReference type="ARBA" id="ARBA00022917"/>
    </source>
</evidence>
<feature type="domain" description="Prokaryotic-type class I peptide chain release factors" evidence="10">
    <location>
        <begin position="224"/>
        <end position="240"/>
    </location>
</feature>
<accession>C5ZYZ4</accession>
<dbReference type="NCBIfam" id="NF001859">
    <property type="entry name" value="PRK00591.1"/>
    <property type="match status" value="1"/>
</dbReference>
<dbReference type="FunFam" id="3.30.70.1660:FF:000004">
    <property type="entry name" value="Peptide chain release factor 1"/>
    <property type="match status" value="1"/>
</dbReference>
<keyword evidence="9" id="KW-0175">Coiled coil</keyword>
<dbReference type="Proteomes" id="UP000007032">
    <property type="component" value="Chromosome"/>
</dbReference>
<dbReference type="RefSeq" id="WP_006655230.1">
    <property type="nucleotide sequence ID" value="NZ_CM000776.2"/>
</dbReference>
<dbReference type="Pfam" id="PF00472">
    <property type="entry name" value="RF-1"/>
    <property type="match status" value="1"/>
</dbReference>
<dbReference type="STRING" id="537970.HCAN_0535"/>
<evidence type="ECO:0000313" key="12">
    <source>
        <dbReference type="Proteomes" id="UP000007032"/>
    </source>
</evidence>
<dbReference type="Gene3D" id="6.10.140.1950">
    <property type="match status" value="1"/>
</dbReference>
<evidence type="ECO:0000259" key="10">
    <source>
        <dbReference type="PROSITE" id="PS00745"/>
    </source>
</evidence>
<keyword evidence="12" id="KW-1185">Reference proteome</keyword>
<dbReference type="PANTHER" id="PTHR43804">
    <property type="entry name" value="LD18447P"/>
    <property type="match status" value="1"/>
</dbReference>
<comment type="subcellular location">
    <subcellularLocation>
        <location evidence="2 7">Cytoplasm</location>
    </subcellularLocation>
</comment>
<dbReference type="Pfam" id="PF03462">
    <property type="entry name" value="PCRF"/>
    <property type="match status" value="1"/>
</dbReference>